<evidence type="ECO:0000313" key="3">
    <source>
        <dbReference type="Proteomes" id="UP000661691"/>
    </source>
</evidence>
<evidence type="ECO:0000256" key="1">
    <source>
        <dbReference type="PROSITE-ProRule" id="PRU00339"/>
    </source>
</evidence>
<dbReference type="PANTHER" id="PTHR12558">
    <property type="entry name" value="CELL DIVISION CYCLE 16,23,27"/>
    <property type="match status" value="1"/>
</dbReference>
<dbReference type="Pfam" id="PF13432">
    <property type="entry name" value="TPR_16"/>
    <property type="match status" value="1"/>
</dbReference>
<accession>A0A926N7D3</accession>
<name>A0A926N7D3_9BACL</name>
<dbReference type="SMART" id="SM00028">
    <property type="entry name" value="TPR"/>
    <property type="match status" value="6"/>
</dbReference>
<dbReference type="AlphaFoldDB" id="A0A926N7D3"/>
<sequence>MYLQQWLDLCQNALGEIRTGYPQSPEMETKKWRNRLLQVKESCDLMLKSWAVIEEEIAHLLQEFPDLNPQEEEIDEEFWLNESLLRQFRQGQGYYDLTMFHEAADMFKGITEREPDFLLGRLYMGLTLFQNNAFTQAKEHFNWVCQNAKHPAFIGFGHLLLGCCAVRLQQEEQALESFSQAIAQLPEQADAWFNLGASHFRQKAFQDAIPYFYHALSLKEDDWESMYYIACCYRELGDWNSQSFWRLAAFEKSNHPHMMEAIAYDYEEMHQPTEAIYWYQRLQMNHPRNPVAYHGLAWNYWVMGEYERSSLWLKKGLSLFPSNTNLLYMYAWMCLIEKDFVKAEHTLQMIPKNKHSSSILTAVRSRYWEQVGDYEVALQTANQLLNQPDKEVRALGHFQKGRIWLDQGQVKQALTQFQTAREISTKWKDPLFFEGLCYLMEGKTERSQSCWNQLSDS</sequence>
<comment type="caution">
    <text evidence="2">The sequence shown here is derived from an EMBL/GenBank/DDBJ whole genome shotgun (WGS) entry which is preliminary data.</text>
</comment>
<dbReference type="RefSeq" id="WP_191138076.1">
    <property type="nucleotide sequence ID" value="NZ_JACXAG020000001.1"/>
</dbReference>
<dbReference type="PANTHER" id="PTHR12558:SF13">
    <property type="entry name" value="CELL DIVISION CYCLE PROTEIN 27 HOMOLOG"/>
    <property type="match status" value="1"/>
</dbReference>
<dbReference type="Proteomes" id="UP000661691">
    <property type="component" value="Unassembled WGS sequence"/>
</dbReference>
<dbReference type="EMBL" id="JACXAH010000021">
    <property type="protein sequence ID" value="MBD1373271.1"/>
    <property type="molecule type" value="Genomic_DNA"/>
</dbReference>
<dbReference type="PROSITE" id="PS50005">
    <property type="entry name" value="TPR"/>
    <property type="match status" value="1"/>
</dbReference>
<dbReference type="InterPro" id="IPR011990">
    <property type="entry name" value="TPR-like_helical_dom_sf"/>
</dbReference>
<keyword evidence="3" id="KW-1185">Reference proteome</keyword>
<dbReference type="Gene3D" id="1.25.40.10">
    <property type="entry name" value="Tetratricopeptide repeat domain"/>
    <property type="match status" value="2"/>
</dbReference>
<evidence type="ECO:0000313" key="2">
    <source>
        <dbReference type="EMBL" id="MBD1373271.1"/>
    </source>
</evidence>
<dbReference type="InterPro" id="IPR019734">
    <property type="entry name" value="TPR_rpt"/>
</dbReference>
<protein>
    <submittedName>
        <fullName evidence="2">Tetratricopeptide repeat protein</fullName>
    </submittedName>
</protein>
<gene>
    <name evidence="2" type="ORF">IC620_13020</name>
</gene>
<proteinExistence type="predicted"/>
<keyword evidence="1" id="KW-0802">TPR repeat</keyword>
<organism evidence="2 3">
    <name type="scientific">Polycladospora coralii</name>
    <dbReference type="NCBI Taxonomy" id="2771432"/>
    <lineage>
        <taxon>Bacteria</taxon>
        <taxon>Bacillati</taxon>
        <taxon>Bacillota</taxon>
        <taxon>Bacilli</taxon>
        <taxon>Bacillales</taxon>
        <taxon>Thermoactinomycetaceae</taxon>
        <taxon>Polycladospora</taxon>
    </lineage>
</organism>
<dbReference type="SUPFAM" id="SSF81901">
    <property type="entry name" value="HCP-like"/>
    <property type="match status" value="2"/>
</dbReference>
<reference evidence="2" key="1">
    <citation type="submission" date="2020-09" db="EMBL/GenBank/DDBJ databases">
        <title>A novel bacterium of genus Hazenella, isolated from South China Sea.</title>
        <authorList>
            <person name="Huang H."/>
            <person name="Mo K."/>
            <person name="Hu Y."/>
        </authorList>
    </citation>
    <scope>NUCLEOTIDE SEQUENCE</scope>
    <source>
        <strain evidence="2">IB182357</strain>
    </source>
</reference>
<feature type="repeat" description="TPR" evidence="1">
    <location>
        <begin position="189"/>
        <end position="222"/>
    </location>
</feature>